<protein>
    <recommendedName>
        <fullName evidence="3">ParB/Sulfiredoxin domain-containing protein</fullName>
    </recommendedName>
</protein>
<sequence length="326" mass="37090">MKKYQISLGEKKIIKDQGLLQFEEIKKQIQILPELEQLIPPLLSDELHQLEQNILREGCREALLIWQTTEEIIAPETKGTAAIYVLIDGHNRYSICSKHGIDFKIHLVDFKNLYDVRQYMIDNQLGRRNLTAEQISYLRGMKYLTEKKEKGKYERLEHKGHFVPYGNEVVESTSILGGGEHKGHFVPYAQETLSTSEKLGKRYNVSGKTIKRDAEFASGLEKLEPALKSEILAGKTKVNKTLIQQIGKSEVQTLPIATIEEIEEVAKVPSIVKKVVVKSVEETPREALIRRLTELTKQLQQTGDAAICDEIIRCASKIKKIIPSWS</sequence>
<organism evidence="1 2">
    <name type="scientific">Runella aurantiaca</name>
    <dbReference type="NCBI Taxonomy" id="2282308"/>
    <lineage>
        <taxon>Bacteria</taxon>
        <taxon>Pseudomonadati</taxon>
        <taxon>Bacteroidota</taxon>
        <taxon>Cytophagia</taxon>
        <taxon>Cytophagales</taxon>
        <taxon>Spirosomataceae</taxon>
        <taxon>Runella</taxon>
    </lineage>
</organism>
<dbReference type="OrthoDB" id="5944985at2"/>
<reference evidence="1 2" key="1">
    <citation type="submission" date="2018-07" db="EMBL/GenBank/DDBJ databases">
        <title>Genome analysis of Runella aurantiaca.</title>
        <authorList>
            <person name="Yang X."/>
        </authorList>
    </citation>
    <scope>NUCLEOTIDE SEQUENCE [LARGE SCALE GENOMIC DNA]</scope>
    <source>
        <strain evidence="1 2">YX9</strain>
    </source>
</reference>
<dbReference type="RefSeq" id="WP_114464144.1">
    <property type="nucleotide sequence ID" value="NZ_QPIW01000036.1"/>
</dbReference>
<evidence type="ECO:0000313" key="1">
    <source>
        <dbReference type="EMBL" id="RDB02800.1"/>
    </source>
</evidence>
<evidence type="ECO:0008006" key="3">
    <source>
        <dbReference type="Google" id="ProtNLM"/>
    </source>
</evidence>
<proteinExistence type="predicted"/>
<dbReference type="EMBL" id="QPIW01000036">
    <property type="protein sequence ID" value="RDB02800.1"/>
    <property type="molecule type" value="Genomic_DNA"/>
</dbReference>
<comment type="caution">
    <text evidence="1">The sequence shown here is derived from an EMBL/GenBank/DDBJ whole genome shotgun (WGS) entry which is preliminary data.</text>
</comment>
<accession>A0A369I1N8</accession>
<name>A0A369I1N8_9BACT</name>
<keyword evidence="2" id="KW-1185">Reference proteome</keyword>
<evidence type="ECO:0000313" key="2">
    <source>
        <dbReference type="Proteomes" id="UP000253141"/>
    </source>
</evidence>
<gene>
    <name evidence="1" type="ORF">DVG78_27195</name>
</gene>
<dbReference type="AlphaFoldDB" id="A0A369I1N8"/>
<dbReference type="Proteomes" id="UP000253141">
    <property type="component" value="Unassembled WGS sequence"/>
</dbReference>